<dbReference type="PANTHER" id="PTHR47151">
    <property type="entry name" value="LEU/ILE/VAL-BINDING ABC TRANSPORTER SUBUNIT"/>
    <property type="match status" value="1"/>
</dbReference>
<dbReference type="InterPro" id="IPR028082">
    <property type="entry name" value="Peripla_BP_I"/>
</dbReference>
<reference evidence="7 8" key="1">
    <citation type="submission" date="2019-07" db="EMBL/GenBank/DDBJ databases">
        <title>Whole genome shotgun sequence of Methylobacterium haplocladii NBRC 107714.</title>
        <authorList>
            <person name="Hosoyama A."/>
            <person name="Uohara A."/>
            <person name="Ohji S."/>
            <person name="Ichikawa N."/>
        </authorList>
    </citation>
    <scope>NUCLEOTIDE SEQUENCE [LARGE SCALE GENOMIC DNA]</scope>
    <source>
        <strain evidence="7 8">NBRC 107714</strain>
    </source>
</reference>
<dbReference type="SUPFAM" id="SSF53822">
    <property type="entry name" value="Periplasmic binding protein-like I"/>
    <property type="match status" value="1"/>
</dbReference>
<accession>A0A512IUJ5</accession>
<dbReference type="OrthoDB" id="9768386at2"/>
<dbReference type="PRINTS" id="PR00337">
    <property type="entry name" value="LEUILEVALBP"/>
</dbReference>
<dbReference type="RefSeq" id="WP_147081634.1">
    <property type="nucleotide sequence ID" value="NZ_BJZT01000042.1"/>
</dbReference>
<dbReference type="GO" id="GO:0006865">
    <property type="term" value="P:amino acid transport"/>
    <property type="evidence" value="ECO:0007669"/>
    <property type="project" value="UniProtKB-KW"/>
</dbReference>
<name>A0A512IUJ5_9HYPH</name>
<keyword evidence="3 5" id="KW-0732">Signal</keyword>
<evidence type="ECO:0000259" key="6">
    <source>
        <dbReference type="Pfam" id="PF13458"/>
    </source>
</evidence>
<proteinExistence type="inferred from homology"/>
<evidence type="ECO:0000256" key="4">
    <source>
        <dbReference type="ARBA" id="ARBA00022970"/>
    </source>
</evidence>
<evidence type="ECO:0000256" key="3">
    <source>
        <dbReference type="ARBA" id="ARBA00022729"/>
    </source>
</evidence>
<feature type="signal peptide" evidence="5">
    <location>
        <begin position="1"/>
        <end position="22"/>
    </location>
</feature>
<dbReference type="Gene3D" id="3.40.50.2300">
    <property type="match status" value="2"/>
</dbReference>
<dbReference type="PANTHER" id="PTHR47151:SF2">
    <property type="entry name" value="AMINO ACID BINDING PROTEIN"/>
    <property type="match status" value="1"/>
</dbReference>
<dbReference type="InterPro" id="IPR028081">
    <property type="entry name" value="Leu-bd"/>
</dbReference>
<gene>
    <name evidence="7" type="ORF">MHA02_37720</name>
</gene>
<feature type="chain" id="PRO_5021946842" evidence="5">
    <location>
        <begin position="23"/>
        <end position="376"/>
    </location>
</feature>
<feature type="domain" description="Leucine-binding protein" evidence="6">
    <location>
        <begin position="26"/>
        <end position="348"/>
    </location>
</feature>
<evidence type="ECO:0000256" key="2">
    <source>
        <dbReference type="ARBA" id="ARBA00022448"/>
    </source>
</evidence>
<comment type="caution">
    <text evidence="7">The sequence shown here is derived from an EMBL/GenBank/DDBJ whole genome shotgun (WGS) entry which is preliminary data.</text>
</comment>
<keyword evidence="2" id="KW-0813">Transport</keyword>
<keyword evidence="4" id="KW-0029">Amino-acid transport</keyword>
<keyword evidence="8" id="KW-1185">Reference proteome</keyword>
<organism evidence="7 8">
    <name type="scientific">Methylobacterium haplocladii</name>
    <dbReference type="NCBI Taxonomy" id="1176176"/>
    <lineage>
        <taxon>Bacteria</taxon>
        <taxon>Pseudomonadati</taxon>
        <taxon>Pseudomonadota</taxon>
        <taxon>Alphaproteobacteria</taxon>
        <taxon>Hyphomicrobiales</taxon>
        <taxon>Methylobacteriaceae</taxon>
        <taxon>Methylobacterium</taxon>
    </lineage>
</organism>
<evidence type="ECO:0000313" key="7">
    <source>
        <dbReference type="EMBL" id="GEP01385.1"/>
    </source>
</evidence>
<evidence type="ECO:0000256" key="5">
    <source>
        <dbReference type="SAM" id="SignalP"/>
    </source>
</evidence>
<dbReference type="AlphaFoldDB" id="A0A512IUJ5"/>
<comment type="similarity">
    <text evidence="1">Belongs to the leucine-binding protein family.</text>
</comment>
<sequence length="376" mass="39034">MTKRPLALAALGLLLSTPFVLAAPPPLKIGLAAPLTGPDAGFGQGMQAGAEQAVADINRAGGVSGQKLQLVVQDDAGDPKQGMAVASKFAADGVTLVVGHLNSGASAAALPIYEEAGILTVTPGATWAPLTARGAWNLFRFCGNDAQQGQLAGAWLAERFPGKPVALINDKTSFGRGLADEAARALKERGGREALFEGITRGDKDFSGLVARMRALRIDAVYFGGLATEAALLVRALGDAGFTGQFVGSDGILDKDFERLAGLGAENTVMTLAAEPRKLPDSKDRKAAPLRSPEAEAFAARTYAAVEVLKGGIEAAKSTEARRVADSLHSGKPLRTLIGEVAFDTRGDLAKPPFGLVVWRRTPDGRIDYAGNVVAP</sequence>
<dbReference type="Pfam" id="PF13458">
    <property type="entry name" value="Peripla_BP_6"/>
    <property type="match status" value="1"/>
</dbReference>
<protein>
    <submittedName>
        <fullName evidence="7">Branched chain amino acid ABC transporter substrate-binding protein</fullName>
    </submittedName>
</protein>
<dbReference type="CDD" id="cd06342">
    <property type="entry name" value="PBP1_ABC_LIVBP-like"/>
    <property type="match status" value="1"/>
</dbReference>
<evidence type="ECO:0000256" key="1">
    <source>
        <dbReference type="ARBA" id="ARBA00010062"/>
    </source>
</evidence>
<evidence type="ECO:0000313" key="8">
    <source>
        <dbReference type="Proteomes" id="UP000321258"/>
    </source>
</evidence>
<dbReference type="Proteomes" id="UP000321258">
    <property type="component" value="Unassembled WGS sequence"/>
</dbReference>
<dbReference type="EMBL" id="BJZT01000042">
    <property type="protein sequence ID" value="GEP01385.1"/>
    <property type="molecule type" value="Genomic_DNA"/>
</dbReference>
<dbReference type="InterPro" id="IPR000709">
    <property type="entry name" value="Leu_Ile_Val-bd"/>
</dbReference>